<reference evidence="1" key="1">
    <citation type="journal article" date="2014" name="Int. J. Syst. Evol. Microbiol.">
        <title>Complete genome sequence of Corynebacterium casei LMG S-19264T (=DSM 44701T), isolated from a smear-ripened cheese.</title>
        <authorList>
            <consortium name="US DOE Joint Genome Institute (JGI-PGF)"/>
            <person name="Walter F."/>
            <person name="Albersmeier A."/>
            <person name="Kalinowski J."/>
            <person name="Ruckert C."/>
        </authorList>
    </citation>
    <scope>NUCLEOTIDE SEQUENCE</scope>
    <source>
        <strain evidence="1">JCM 3313</strain>
    </source>
</reference>
<comment type="caution">
    <text evidence="1">The sequence shown here is derived from an EMBL/GenBank/DDBJ whole genome shotgun (WGS) entry which is preliminary data.</text>
</comment>
<proteinExistence type="predicted"/>
<protein>
    <submittedName>
        <fullName evidence="1">Uncharacterized protein</fullName>
    </submittedName>
</protein>
<evidence type="ECO:0000313" key="1">
    <source>
        <dbReference type="EMBL" id="GGP88179.1"/>
    </source>
</evidence>
<dbReference type="Proteomes" id="UP000639606">
    <property type="component" value="Unassembled WGS sequence"/>
</dbReference>
<keyword evidence="2" id="KW-1185">Reference proteome</keyword>
<sequence>MGGVRTTHRDRIRSCAATASGGPPVLIAFFGEFRLPLAEHWMIHGLVSGNRNGGPSVHSGVTVESGPIHWTVVDMVLPLVAVTESEAFTDVGLRCASIVKFLDHPEFIGTGIARRSESRAGSP</sequence>
<dbReference type="EMBL" id="BMRG01000044">
    <property type="protein sequence ID" value="GGP88179.1"/>
    <property type="molecule type" value="Genomic_DNA"/>
</dbReference>
<accession>A0A918EHC7</accession>
<dbReference type="AlphaFoldDB" id="A0A918EHC7"/>
<organism evidence="1 2">
    <name type="scientific">Saccharothrix coeruleofusca</name>
    <dbReference type="NCBI Taxonomy" id="33919"/>
    <lineage>
        <taxon>Bacteria</taxon>
        <taxon>Bacillati</taxon>
        <taxon>Actinomycetota</taxon>
        <taxon>Actinomycetes</taxon>
        <taxon>Pseudonocardiales</taxon>
        <taxon>Pseudonocardiaceae</taxon>
        <taxon>Saccharothrix</taxon>
    </lineage>
</organism>
<gene>
    <name evidence="1" type="ORF">GCM10010185_72010</name>
</gene>
<evidence type="ECO:0000313" key="2">
    <source>
        <dbReference type="Proteomes" id="UP000639606"/>
    </source>
</evidence>
<reference evidence="1" key="2">
    <citation type="submission" date="2020-09" db="EMBL/GenBank/DDBJ databases">
        <authorList>
            <person name="Sun Q."/>
            <person name="Ohkuma M."/>
        </authorList>
    </citation>
    <scope>NUCLEOTIDE SEQUENCE</scope>
    <source>
        <strain evidence="1">JCM 3313</strain>
    </source>
</reference>
<name>A0A918EHC7_9PSEU</name>